<evidence type="ECO:0000256" key="1">
    <source>
        <dbReference type="SAM" id="MobiDB-lite"/>
    </source>
</evidence>
<proteinExistence type="predicted"/>
<accession>A0ABD2L2A0</accession>
<evidence type="ECO:0000313" key="3">
    <source>
        <dbReference type="Proteomes" id="UP001620626"/>
    </source>
</evidence>
<dbReference type="Proteomes" id="UP001620626">
    <property type="component" value="Unassembled WGS sequence"/>
</dbReference>
<sequence length="142" mass="15174">MRVARDFVLLGLNAREFRRAGLNPRWWLGRRVNQSATDAVGGVAIFCVKRRDPLPAGCPRPFAGQRGPPLIRGPPISTAAGPSPTAWTPSLYCRDPSSTIPPSVTAGIHRRGPPPSVAADPLSPSPRTSSLRRRGPPLTAVD</sequence>
<evidence type="ECO:0000313" key="2">
    <source>
        <dbReference type="EMBL" id="KAL3109226.1"/>
    </source>
</evidence>
<name>A0ABD2L2A0_9BILA</name>
<feature type="region of interest" description="Disordered" evidence="1">
    <location>
        <begin position="58"/>
        <end position="142"/>
    </location>
</feature>
<dbReference type="AlphaFoldDB" id="A0ABD2L2A0"/>
<protein>
    <submittedName>
        <fullName evidence="2">Uncharacterized protein</fullName>
    </submittedName>
</protein>
<comment type="caution">
    <text evidence="2">The sequence shown here is derived from an EMBL/GenBank/DDBJ whole genome shotgun (WGS) entry which is preliminary data.</text>
</comment>
<keyword evidence="3" id="KW-1185">Reference proteome</keyword>
<reference evidence="2 3" key="1">
    <citation type="submission" date="2024-10" db="EMBL/GenBank/DDBJ databases">
        <authorList>
            <person name="Kim D."/>
        </authorList>
    </citation>
    <scope>NUCLEOTIDE SEQUENCE [LARGE SCALE GENOMIC DNA]</scope>
    <source>
        <strain evidence="2">BH-2024</strain>
    </source>
</reference>
<gene>
    <name evidence="2" type="ORF">niasHT_010490</name>
</gene>
<dbReference type="EMBL" id="JBICBT010000574">
    <property type="protein sequence ID" value="KAL3109226.1"/>
    <property type="molecule type" value="Genomic_DNA"/>
</dbReference>
<organism evidence="2 3">
    <name type="scientific">Heterodera trifolii</name>
    <dbReference type="NCBI Taxonomy" id="157864"/>
    <lineage>
        <taxon>Eukaryota</taxon>
        <taxon>Metazoa</taxon>
        <taxon>Ecdysozoa</taxon>
        <taxon>Nematoda</taxon>
        <taxon>Chromadorea</taxon>
        <taxon>Rhabditida</taxon>
        <taxon>Tylenchina</taxon>
        <taxon>Tylenchomorpha</taxon>
        <taxon>Tylenchoidea</taxon>
        <taxon>Heteroderidae</taxon>
        <taxon>Heteroderinae</taxon>
        <taxon>Heterodera</taxon>
    </lineage>
</organism>